<dbReference type="Proteomes" id="UP000799324">
    <property type="component" value="Unassembled WGS sequence"/>
</dbReference>
<evidence type="ECO:0000313" key="1">
    <source>
        <dbReference type="EMBL" id="KAF2651262.1"/>
    </source>
</evidence>
<dbReference type="OrthoDB" id="4708870at2759"/>
<organism evidence="1 2">
    <name type="scientific">Lophiostoma macrostomum CBS 122681</name>
    <dbReference type="NCBI Taxonomy" id="1314788"/>
    <lineage>
        <taxon>Eukaryota</taxon>
        <taxon>Fungi</taxon>
        <taxon>Dikarya</taxon>
        <taxon>Ascomycota</taxon>
        <taxon>Pezizomycotina</taxon>
        <taxon>Dothideomycetes</taxon>
        <taxon>Pleosporomycetidae</taxon>
        <taxon>Pleosporales</taxon>
        <taxon>Lophiostomataceae</taxon>
        <taxon>Lophiostoma</taxon>
    </lineage>
</organism>
<name>A0A6A6SUL4_9PLEO</name>
<keyword evidence="2" id="KW-1185">Reference proteome</keyword>
<gene>
    <name evidence="1" type="ORF">K491DRAFT_637728</name>
</gene>
<reference evidence="1" key="1">
    <citation type="journal article" date="2020" name="Stud. Mycol.">
        <title>101 Dothideomycetes genomes: a test case for predicting lifestyles and emergence of pathogens.</title>
        <authorList>
            <person name="Haridas S."/>
            <person name="Albert R."/>
            <person name="Binder M."/>
            <person name="Bloem J."/>
            <person name="Labutti K."/>
            <person name="Salamov A."/>
            <person name="Andreopoulos B."/>
            <person name="Baker S."/>
            <person name="Barry K."/>
            <person name="Bills G."/>
            <person name="Bluhm B."/>
            <person name="Cannon C."/>
            <person name="Castanera R."/>
            <person name="Culley D."/>
            <person name="Daum C."/>
            <person name="Ezra D."/>
            <person name="Gonzalez J."/>
            <person name="Henrissat B."/>
            <person name="Kuo A."/>
            <person name="Liang C."/>
            <person name="Lipzen A."/>
            <person name="Lutzoni F."/>
            <person name="Magnuson J."/>
            <person name="Mondo S."/>
            <person name="Nolan M."/>
            <person name="Ohm R."/>
            <person name="Pangilinan J."/>
            <person name="Park H.-J."/>
            <person name="Ramirez L."/>
            <person name="Alfaro M."/>
            <person name="Sun H."/>
            <person name="Tritt A."/>
            <person name="Yoshinaga Y."/>
            <person name="Zwiers L.-H."/>
            <person name="Turgeon B."/>
            <person name="Goodwin S."/>
            <person name="Spatafora J."/>
            <person name="Crous P."/>
            <person name="Grigoriev I."/>
        </authorList>
    </citation>
    <scope>NUCLEOTIDE SEQUENCE</scope>
    <source>
        <strain evidence="1">CBS 122681</strain>
    </source>
</reference>
<sequence>MGGLAFASSGPNGTPLDVPRMPTEFYKNQLLHFKASLQSIFRNVSVPREAPGKLDHGDIDFLVEGALCPWTSASIQCAIGATYHLSRGGNHSFAVPYADSPDRYIQVDVEICPGNGTNDSTELFRWTMFMKSDSDLLQIVGICHRPLGITCNDRGLHIRVKEIESYDGKKSLLFLTRNPDEAMKFYGFDIAKYRRGFQDEHELFDWVCEGRFFSRYNFENREEKSNDRSRQKKRPLYRKFVETYMRAHPEAGADNPWTRDEVLHDALKTFGKQCEYRGMMEEHQLLEKDKMLWQAIREALPVEGNPLATVLKGLRRWVRFSDGQPYIVPDALRTDPPIWASAVKDEALVLGWIRQHWEDVKAREKAYTVSLEALYFIKTHHPDTDDWTSVALQRSQSPARTLVHTCGSVF</sequence>
<dbReference type="EMBL" id="MU004430">
    <property type="protein sequence ID" value="KAF2651262.1"/>
    <property type="molecule type" value="Genomic_DNA"/>
</dbReference>
<accession>A0A6A6SUL4</accession>
<dbReference type="AlphaFoldDB" id="A0A6A6SUL4"/>
<evidence type="ECO:0000313" key="2">
    <source>
        <dbReference type="Proteomes" id="UP000799324"/>
    </source>
</evidence>
<proteinExistence type="predicted"/>
<protein>
    <submittedName>
        <fullName evidence="1">Uncharacterized protein</fullName>
    </submittedName>
</protein>